<comment type="caution">
    <text evidence="4">The sequence shown here is derived from an EMBL/GenBank/DDBJ whole genome shotgun (WGS) entry which is preliminary data.</text>
</comment>
<dbReference type="SUPFAM" id="SSF56300">
    <property type="entry name" value="Metallo-dependent phosphatases"/>
    <property type="match status" value="1"/>
</dbReference>
<keyword evidence="2" id="KW-0378">Hydrolase</keyword>
<keyword evidence="1" id="KW-0732">Signal</keyword>
<evidence type="ECO:0000313" key="4">
    <source>
        <dbReference type="EMBL" id="MBK8572034.1"/>
    </source>
</evidence>
<dbReference type="Gene3D" id="3.60.21.10">
    <property type="match status" value="1"/>
</dbReference>
<dbReference type="SUPFAM" id="SSF55816">
    <property type="entry name" value="5'-nucleotidase (syn. UDP-sugar hydrolase), C-terminal domain"/>
    <property type="match status" value="1"/>
</dbReference>
<organism evidence="4 5">
    <name type="scientific">Candidatus Geothrix odensensis</name>
    <dbReference type="NCBI Taxonomy" id="2954440"/>
    <lineage>
        <taxon>Bacteria</taxon>
        <taxon>Pseudomonadati</taxon>
        <taxon>Acidobacteriota</taxon>
        <taxon>Holophagae</taxon>
        <taxon>Holophagales</taxon>
        <taxon>Holophagaceae</taxon>
        <taxon>Geothrix</taxon>
    </lineage>
</organism>
<reference evidence="4 5" key="1">
    <citation type="submission" date="2020-10" db="EMBL/GenBank/DDBJ databases">
        <title>Connecting structure to function with the recovery of over 1000 high-quality activated sludge metagenome-assembled genomes encoding full-length rRNA genes using long-read sequencing.</title>
        <authorList>
            <person name="Singleton C.M."/>
            <person name="Petriglieri F."/>
            <person name="Kristensen J.M."/>
            <person name="Kirkegaard R.H."/>
            <person name="Michaelsen T.Y."/>
            <person name="Andersen M.H."/>
            <person name="Karst S.M."/>
            <person name="Dueholm M.S."/>
            <person name="Nielsen P.H."/>
            <person name="Albertsen M."/>
        </authorList>
    </citation>
    <scope>NUCLEOTIDE SEQUENCE [LARGE SCALE GENOMIC DNA]</scope>
    <source>
        <strain evidence="4">OdNE_18-Q3-R46-58_MAXAC.008</strain>
    </source>
</reference>
<dbReference type="InterPro" id="IPR029052">
    <property type="entry name" value="Metallo-depent_PP-like"/>
</dbReference>
<dbReference type="SMART" id="SM00854">
    <property type="entry name" value="PGA_cap"/>
    <property type="match status" value="1"/>
</dbReference>
<dbReference type="PANTHER" id="PTHR11575">
    <property type="entry name" value="5'-NUCLEOTIDASE-RELATED"/>
    <property type="match status" value="1"/>
</dbReference>
<dbReference type="GO" id="GO:0016787">
    <property type="term" value="F:hydrolase activity"/>
    <property type="evidence" value="ECO:0007669"/>
    <property type="project" value="UniProtKB-KW"/>
</dbReference>
<dbReference type="InterPro" id="IPR006179">
    <property type="entry name" value="5_nucleotidase/apyrase"/>
</dbReference>
<dbReference type="AlphaFoldDB" id="A0A936F0R7"/>
<accession>A0A936F0R7</accession>
<proteinExistence type="inferred from homology"/>
<evidence type="ECO:0000256" key="1">
    <source>
        <dbReference type="ARBA" id="ARBA00022729"/>
    </source>
</evidence>
<dbReference type="InterPro" id="IPR036907">
    <property type="entry name" value="5'-Nucleotdase_C_sf"/>
</dbReference>
<evidence type="ECO:0000313" key="5">
    <source>
        <dbReference type="Proteomes" id="UP000709959"/>
    </source>
</evidence>
<dbReference type="InterPro" id="IPR004843">
    <property type="entry name" value="Calcineurin-like_PHP"/>
</dbReference>
<keyword evidence="2" id="KW-0547">Nucleotide-binding</keyword>
<sequence length="535" mass="58873">MRHWFWILLITLGLQAQEARIQVLGTTDMHGHLLAEDTFNLQPVNQGWAKVTTLIRRQKALNPNTILVDCGDTLQGEPVNYVRNALRRDLPEPSVAIMNALGFSAMAVGNHDYDFGLPVLREVEKQAKFPLLSANTVDAKGRPAFQSHVLVTVAGVRVVLLGFTTPGVPSMTEPGNYSGLAFQDIVATAKRLVPYLRDKEKADVVIVLMHSGIGGLPGAEGDENAALRLAEQVPGVDAIFAGHTHQALQTEHKGVPIVQAGCFGRALAVLDLDLRQEKGRWRVVAGKGRTLKPEDQTPTDPEVMSLTAELRAATDRYLDTAATNLLVDLDSRWARMEDTPLMQLIHQVQRQATGAQLSAAASPGPKLFIPKGPTSVRQFYALAPFESQVARIRITGEQLKRYLEHGARHYLLSWQPELYNREVPFYNYDMVDGVSYALDLGKPLGSRVRNLSYQGQPVKPAQVFTLALSTYRLRGGGGYMDAIGFRGVPDLVTPASQRNLILEHVLGRPTLNPAPTNTWRTIPFLDRERVLSLAG</sequence>
<dbReference type="GO" id="GO:0009166">
    <property type="term" value="P:nucleotide catabolic process"/>
    <property type="evidence" value="ECO:0007669"/>
    <property type="project" value="InterPro"/>
</dbReference>
<evidence type="ECO:0000259" key="3">
    <source>
        <dbReference type="SMART" id="SM00854"/>
    </source>
</evidence>
<dbReference type="EMBL" id="JADKCH010000003">
    <property type="protein sequence ID" value="MBK8572034.1"/>
    <property type="molecule type" value="Genomic_DNA"/>
</dbReference>
<comment type="similarity">
    <text evidence="2">Belongs to the 5'-nucleotidase family.</text>
</comment>
<dbReference type="PRINTS" id="PR01607">
    <property type="entry name" value="APYRASEFAMLY"/>
</dbReference>
<dbReference type="GO" id="GO:0030288">
    <property type="term" value="C:outer membrane-bounded periplasmic space"/>
    <property type="evidence" value="ECO:0007669"/>
    <property type="project" value="TreeGrafter"/>
</dbReference>
<dbReference type="Pfam" id="PF00149">
    <property type="entry name" value="Metallophos"/>
    <property type="match status" value="1"/>
</dbReference>
<dbReference type="Proteomes" id="UP000709959">
    <property type="component" value="Unassembled WGS sequence"/>
</dbReference>
<feature type="domain" description="Capsule synthesis protein CapA" evidence="3">
    <location>
        <begin position="66"/>
        <end position="259"/>
    </location>
</feature>
<dbReference type="InterPro" id="IPR008334">
    <property type="entry name" value="5'-Nucleotdase_C"/>
</dbReference>
<dbReference type="InterPro" id="IPR019079">
    <property type="entry name" value="Capsule_synth_CapA"/>
</dbReference>
<evidence type="ECO:0000256" key="2">
    <source>
        <dbReference type="RuleBase" id="RU362119"/>
    </source>
</evidence>
<dbReference type="GO" id="GO:0000166">
    <property type="term" value="F:nucleotide binding"/>
    <property type="evidence" value="ECO:0007669"/>
    <property type="project" value="UniProtKB-KW"/>
</dbReference>
<dbReference type="Pfam" id="PF02872">
    <property type="entry name" value="5_nucleotid_C"/>
    <property type="match status" value="1"/>
</dbReference>
<name>A0A936F0R7_9BACT</name>
<gene>
    <name evidence="4" type="ORF">IPN91_05175</name>
</gene>
<dbReference type="Gene3D" id="3.90.780.10">
    <property type="entry name" value="5'-Nucleotidase, C-terminal domain"/>
    <property type="match status" value="1"/>
</dbReference>
<dbReference type="PANTHER" id="PTHR11575:SF6">
    <property type="entry name" value="2',3'-CYCLIC-NUCLEOTIDE 2'-PHOSPHODIESTERASE_3'-NUCLEOTIDASE"/>
    <property type="match status" value="1"/>
</dbReference>
<protein>
    <submittedName>
        <fullName evidence="4">Bifunctional metallophosphatase/5'-nucleotidase</fullName>
    </submittedName>
</protein>